<dbReference type="InterPro" id="IPR052563">
    <property type="entry name" value="FliK"/>
</dbReference>
<evidence type="ECO:0000256" key="2">
    <source>
        <dbReference type="ARBA" id="ARBA00009149"/>
    </source>
</evidence>
<dbReference type="CDD" id="cd17470">
    <property type="entry name" value="T3SS_Flik_C"/>
    <property type="match status" value="1"/>
</dbReference>
<protein>
    <submittedName>
        <fullName evidence="6">Flagellar hook-length control protein FliK</fullName>
    </submittedName>
</protein>
<dbReference type="PANTHER" id="PTHR37533:SF2">
    <property type="entry name" value="FLAGELLAR HOOK-LENGTH CONTROL PROTEIN"/>
    <property type="match status" value="1"/>
</dbReference>
<dbReference type="Pfam" id="PF02120">
    <property type="entry name" value="Flg_hook"/>
    <property type="match status" value="1"/>
</dbReference>
<dbReference type="Gene3D" id="3.30.750.140">
    <property type="match status" value="1"/>
</dbReference>
<gene>
    <name evidence="6" type="ORF">NX784_07010</name>
</gene>
<reference evidence="6 7" key="1">
    <citation type="submission" date="2022-08" db="EMBL/GenBank/DDBJ databases">
        <title>Reclassification of Massilia species as members of the genera Telluria, Duganella, Pseudoduganella, Mokoshia gen. nov. and Zemynaea gen. nov. using orthogonal and non-orthogonal genome-based approaches.</title>
        <authorList>
            <person name="Bowman J.P."/>
        </authorList>
    </citation>
    <scope>NUCLEOTIDE SEQUENCE [LARGE SCALE GENOMIC DNA]</scope>
    <source>
        <strain evidence="6 7">JCM 31316</strain>
    </source>
</reference>
<evidence type="ECO:0000256" key="1">
    <source>
        <dbReference type="ARBA" id="ARBA00003944"/>
    </source>
</evidence>
<dbReference type="InterPro" id="IPR001635">
    <property type="entry name" value="Flag_hook_Flik"/>
</dbReference>
<dbReference type="EMBL" id="JANUGW010000004">
    <property type="protein sequence ID" value="MCS0581337.1"/>
    <property type="molecule type" value="Genomic_DNA"/>
</dbReference>
<comment type="function">
    <text evidence="1">Controls the length of the flagellar hook.</text>
</comment>
<evidence type="ECO:0000313" key="6">
    <source>
        <dbReference type="EMBL" id="MCS0581337.1"/>
    </source>
</evidence>
<feature type="compositionally biased region" description="Low complexity" evidence="4">
    <location>
        <begin position="377"/>
        <end position="390"/>
    </location>
</feature>
<keyword evidence="7" id="KW-1185">Reference proteome</keyword>
<feature type="region of interest" description="Disordered" evidence="4">
    <location>
        <begin position="53"/>
        <end position="122"/>
    </location>
</feature>
<keyword evidence="6" id="KW-0282">Flagellum</keyword>
<comment type="similarity">
    <text evidence="2">Belongs to the FliK family.</text>
</comment>
<feature type="region of interest" description="Disordered" evidence="4">
    <location>
        <begin position="374"/>
        <end position="411"/>
    </location>
</feature>
<keyword evidence="6" id="KW-0966">Cell projection</keyword>
<name>A0ABT1ZN43_9BURK</name>
<evidence type="ECO:0000256" key="4">
    <source>
        <dbReference type="SAM" id="MobiDB-lite"/>
    </source>
</evidence>
<feature type="region of interest" description="Disordered" evidence="4">
    <location>
        <begin position="1"/>
        <end position="39"/>
    </location>
</feature>
<evidence type="ECO:0000256" key="3">
    <source>
        <dbReference type="ARBA" id="ARBA00022795"/>
    </source>
</evidence>
<dbReference type="InterPro" id="IPR038610">
    <property type="entry name" value="FliK-like_C_sf"/>
</dbReference>
<evidence type="ECO:0000259" key="5">
    <source>
        <dbReference type="Pfam" id="PF02120"/>
    </source>
</evidence>
<feature type="compositionally biased region" description="Polar residues" evidence="4">
    <location>
        <begin position="1"/>
        <end position="13"/>
    </location>
</feature>
<sequence>MTTTSPLQLNTAGGITPRSSNPVNGSNGNGGSQFSAMLSGELERSSTAFALASMTAPAPAPAPAPAQNAAKPAEADKPAEHDAAPQPAAKPAESKAESTDAKDTTADKADDKKDDDGAAKTGDPASAMLALMASLHKPVADAGKTTSGQAFDALAGKGKRTDAGQLAALQAAMKSVSKEAGTDEGDGKTFSAASIKNPALAAAGADLGADKASATADLRAALGNAKADAKPQVDATDFSLQQARDAALLAQKEQTPVAVAAAQLQPAVLEAAQAAAAGEELTAHVGTDAWNDQVGQKVVYMLGAEDQTASLTLNPPDLGPLQVVLSVSNGQADVTFSSNQLEVRQALENALPRLQEMMGESGIALGNATVNAGMSNGGQAQQEQAAASSGFGRGGHNGRGNEAGVVTGETTVRPATRAAAIGDRGMVDTFA</sequence>
<dbReference type="PANTHER" id="PTHR37533">
    <property type="entry name" value="FLAGELLAR HOOK-LENGTH CONTROL PROTEIN"/>
    <property type="match status" value="1"/>
</dbReference>
<comment type="caution">
    <text evidence="6">The sequence shown here is derived from an EMBL/GenBank/DDBJ whole genome shotgun (WGS) entry which is preliminary data.</text>
</comment>
<accession>A0ABT1ZN43</accession>
<feature type="domain" description="Flagellar hook-length control protein-like C-terminal" evidence="5">
    <location>
        <begin position="296"/>
        <end position="378"/>
    </location>
</feature>
<feature type="compositionally biased region" description="Basic and acidic residues" evidence="4">
    <location>
        <begin position="73"/>
        <end position="83"/>
    </location>
</feature>
<evidence type="ECO:0000313" key="7">
    <source>
        <dbReference type="Proteomes" id="UP001204151"/>
    </source>
</evidence>
<dbReference type="InterPro" id="IPR021136">
    <property type="entry name" value="Flagellar_hook_control-like_C"/>
</dbReference>
<feature type="compositionally biased region" description="Basic and acidic residues" evidence="4">
    <location>
        <begin position="92"/>
        <end position="118"/>
    </location>
</feature>
<dbReference type="Proteomes" id="UP001204151">
    <property type="component" value="Unassembled WGS sequence"/>
</dbReference>
<organism evidence="6 7">
    <name type="scientific">Massilia pinisoli</name>
    <dbReference type="NCBI Taxonomy" id="1772194"/>
    <lineage>
        <taxon>Bacteria</taxon>
        <taxon>Pseudomonadati</taxon>
        <taxon>Pseudomonadota</taxon>
        <taxon>Betaproteobacteria</taxon>
        <taxon>Burkholderiales</taxon>
        <taxon>Oxalobacteraceae</taxon>
        <taxon>Telluria group</taxon>
        <taxon>Massilia</taxon>
    </lineage>
</organism>
<keyword evidence="6" id="KW-0969">Cilium</keyword>
<dbReference type="PRINTS" id="PR01007">
    <property type="entry name" value="FLGHOOKFLIK"/>
</dbReference>
<dbReference type="RefSeq" id="WP_258815944.1">
    <property type="nucleotide sequence ID" value="NZ_JANUGW010000004.1"/>
</dbReference>
<keyword evidence="3" id="KW-1005">Bacterial flagellum biogenesis</keyword>
<proteinExistence type="inferred from homology"/>